<evidence type="ECO:0000313" key="3">
    <source>
        <dbReference type="Proteomes" id="UP000321570"/>
    </source>
</evidence>
<dbReference type="AlphaFoldDB" id="A0A564YAY9"/>
<keyword evidence="3" id="KW-1185">Reference proteome</keyword>
<feature type="non-terminal residue" evidence="2">
    <location>
        <position position="1"/>
    </location>
</feature>
<protein>
    <recommendedName>
        <fullName evidence="1">RIOX1/NO66-like C-terminal winged helix domain-containing protein</fullName>
    </recommendedName>
</protein>
<evidence type="ECO:0000259" key="1">
    <source>
        <dbReference type="Pfam" id="PF21233"/>
    </source>
</evidence>
<dbReference type="Gene3D" id="3.90.930.40">
    <property type="match status" value="1"/>
</dbReference>
<name>A0A564YAY9_HYMDI</name>
<accession>A0A564YAY9</accession>
<dbReference type="Proteomes" id="UP000321570">
    <property type="component" value="Unassembled WGS sequence"/>
</dbReference>
<sequence>NFTGRAYRPKIWSEFADGASIRFLLPERYYTKFGVEMGLLQEIINGPIYSIVNFVSKSFSGSLVDFTSPSSLAGDLFIIIIENKLVVKVTSPQCGVVYGGVKVEESVEISYKMNPGDMLYLPSFYSHEVKLDEDSEHAIVLCIVNRTPALIREWGIKLMQAMNISQAFTQKDLFRELLESTRNPEVQNSDLYVDLNSSGKIFDGVRKWLIGEDVKFIEQNERMVKREIIELQKEFMRKSPSMWLYFSERNYHITNHGAFWQDPNYEPDHENEETVGVLRMSPNRPRLEGNPYLEDLELDLRSCVRVARRSAVCVVDEDPSDPQYIFLYHTFQNSVDARDENELSFVKFPRDDLTLSMIKRLVNYYPQSVIINELAKESEEEKTKLVHALFDEGIIVATSLWEQDIFSEEEQGMERMEEEGEGIVYENVNSNGDEGDEEEDHLGFDIIDLDDNGSGYIKEEPL</sequence>
<organism evidence="2 3">
    <name type="scientific">Hymenolepis diminuta</name>
    <name type="common">Rat tapeworm</name>
    <dbReference type="NCBI Taxonomy" id="6216"/>
    <lineage>
        <taxon>Eukaryota</taxon>
        <taxon>Metazoa</taxon>
        <taxon>Spiralia</taxon>
        <taxon>Lophotrochozoa</taxon>
        <taxon>Platyhelminthes</taxon>
        <taxon>Cestoda</taxon>
        <taxon>Eucestoda</taxon>
        <taxon>Cyclophyllidea</taxon>
        <taxon>Hymenolepididae</taxon>
        <taxon>Hymenolepis</taxon>
    </lineage>
</organism>
<reference evidence="2 3" key="1">
    <citation type="submission" date="2019-07" db="EMBL/GenBank/DDBJ databases">
        <authorList>
            <person name="Jastrzebski P J."/>
            <person name="Paukszto L."/>
            <person name="Jastrzebski P J."/>
        </authorList>
    </citation>
    <scope>NUCLEOTIDE SEQUENCE [LARGE SCALE GENOMIC DNA]</scope>
    <source>
        <strain evidence="2 3">WMS-il1</strain>
    </source>
</reference>
<gene>
    <name evidence="2" type="ORF">WMSIL1_LOCUS4458</name>
</gene>
<dbReference type="InterPro" id="IPR049043">
    <property type="entry name" value="WHD_RIOX1"/>
</dbReference>
<evidence type="ECO:0000313" key="2">
    <source>
        <dbReference type="EMBL" id="VUZ44442.1"/>
    </source>
</evidence>
<feature type="domain" description="RIOX1/NO66-like C-terminal winged helix" evidence="1">
    <location>
        <begin position="288"/>
        <end position="397"/>
    </location>
</feature>
<proteinExistence type="predicted"/>
<dbReference type="Pfam" id="PF21233">
    <property type="entry name" value="WHD_RIOX1"/>
    <property type="match status" value="1"/>
</dbReference>
<dbReference type="EMBL" id="CABIJS010000123">
    <property type="protein sequence ID" value="VUZ44442.1"/>
    <property type="molecule type" value="Genomic_DNA"/>
</dbReference>